<feature type="region of interest" description="Disordered" evidence="1">
    <location>
        <begin position="26"/>
        <end position="46"/>
    </location>
</feature>
<dbReference type="AlphaFoldDB" id="A0A0D8XRU5"/>
<organism evidence="3 4">
    <name type="scientific">Dictyocaulus viviparus</name>
    <name type="common">Bovine lungworm</name>
    <dbReference type="NCBI Taxonomy" id="29172"/>
    <lineage>
        <taxon>Eukaryota</taxon>
        <taxon>Metazoa</taxon>
        <taxon>Ecdysozoa</taxon>
        <taxon>Nematoda</taxon>
        <taxon>Chromadorea</taxon>
        <taxon>Rhabditida</taxon>
        <taxon>Rhabditina</taxon>
        <taxon>Rhabditomorpha</taxon>
        <taxon>Strongyloidea</taxon>
        <taxon>Metastrongylidae</taxon>
        <taxon>Dictyocaulus</taxon>
    </lineage>
</organism>
<evidence type="ECO:0000313" key="4">
    <source>
        <dbReference type="Proteomes" id="UP000053766"/>
    </source>
</evidence>
<reference evidence="4" key="2">
    <citation type="journal article" date="2016" name="Sci. Rep.">
        <title>Dictyocaulus viviparus genome, variome and transcriptome elucidate lungworm biology and support future intervention.</title>
        <authorList>
            <person name="McNulty S.N."/>
            <person name="Strube C."/>
            <person name="Rosa B.A."/>
            <person name="Martin J.C."/>
            <person name="Tyagi R."/>
            <person name="Choi Y.J."/>
            <person name="Wang Q."/>
            <person name="Hallsworth Pepin K."/>
            <person name="Zhang X."/>
            <person name="Ozersky P."/>
            <person name="Wilson R.K."/>
            <person name="Sternberg P.W."/>
            <person name="Gasser R.B."/>
            <person name="Mitreva M."/>
        </authorList>
    </citation>
    <scope>NUCLEOTIDE SEQUENCE [LARGE SCALE GENOMIC DNA]</scope>
    <source>
        <strain evidence="4">HannoverDv2000</strain>
    </source>
</reference>
<feature type="signal peptide" evidence="2">
    <location>
        <begin position="1"/>
        <end position="18"/>
    </location>
</feature>
<feature type="chain" id="PRO_5002336014" evidence="2">
    <location>
        <begin position="19"/>
        <end position="75"/>
    </location>
</feature>
<name>A0A0D8XRU5_DICVI</name>
<accession>A0A0D8XRU5</accession>
<proteinExistence type="predicted"/>
<keyword evidence="2" id="KW-0732">Signal</keyword>
<protein>
    <submittedName>
        <fullName evidence="3">Uncharacterized protein</fullName>
    </submittedName>
</protein>
<sequence length="75" mass="8377">MKFVQTAIVLILIVYVIAINGYIPVISDGENSDQKNSNSDSDGPIKEPYYSSKFAPLTYRIIWALGGFIKPLRLL</sequence>
<evidence type="ECO:0000256" key="1">
    <source>
        <dbReference type="SAM" id="MobiDB-lite"/>
    </source>
</evidence>
<keyword evidence="4" id="KW-1185">Reference proteome</keyword>
<dbReference type="EMBL" id="KN716351">
    <property type="protein sequence ID" value="KJH46474.1"/>
    <property type="molecule type" value="Genomic_DNA"/>
</dbReference>
<reference evidence="3 4" key="1">
    <citation type="submission" date="2013-11" db="EMBL/GenBank/DDBJ databases">
        <title>Draft genome of the bovine lungworm Dictyocaulus viviparus.</title>
        <authorList>
            <person name="Mitreva M."/>
        </authorList>
    </citation>
    <scope>NUCLEOTIDE SEQUENCE [LARGE SCALE GENOMIC DNA]</scope>
    <source>
        <strain evidence="3 4">HannoverDv2000</strain>
    </source>
</reference>
<evidence type="ECO:0000256" key="2">
    <source>
        <dbReference type="SAM" id="SignalP"/>
    </source>
</evidence>
<evidence type="ECO:0000313" key="3">
    <source>
        <dbReference type="EMBL" id="KJH46474.1"/>
    </source>
</evidence>
<dbReference type="Proteomes" id="UP000053766">
    <property type="component" value="Unassembled WGS sequence"/>
</dbReference>
<gene>
    <name evidence="3" type="ORF">DICVIV_07469</name>
</gene>